<feature type="region of interest" description="Disordered" evidence="1">
    <location>
        <begin position="119"/>
        <end position="219"/>
    </location>
</feature>
<dbReference type="CDD" id="cd19941">
    <property type="entry name" value="TIL"/>
    <property type="match status" value="1"/>
</dbReference>
<feature type="region of interest" description="Disordered" evidence="1">
    <location>
        <begin position="462"/>
        <end position="510"/>
    </location>
</feature>
<feature type="region of interest" description="Disordered" evidence="1">
    <location>
        <begin position="65"/>
        <end position="84"/>
    </location>
</feature>
<evidence type="ECO:0000313" key="3">
    <source>
        <dbReference type="Proteomes" id="UP001549920"/>
    </source>
</evidence>
<protein>
    <recommendedName>
        <fullName evidence="4">Chitin-binding type-2 domain-containing protein</fullName>
    </recommendedName>
</protein>
<accession>A0ABR3HLG4</accession>
<dbReference type="Proteomes" id="UP001549920">
    <property type="component" value="Unassembled WGS sequence"/>
</dbReference>
<name>A0ABR3HLG4_LOXSC</name>
<organism evidence="2 3">
    <name type="scientific">Loxostege sticticalis</name>
    <name type="common">Beet webworm moth</name>
    <dbReference type="NCBI Taxonomy" id="481309"/>
    <lineage>
        <taxon>Eukaryota</taxon>
        <taxon>Metazoa</taxon>
        <taxon>Ecdysozoa</taxon>
        <taxon>Arthropoda</taxon>
        <taxon>Hexapoda</taxon>
        <taxon>Insecta</taxon>
        <taxon>Pterygota</taxon>
        <taxon>Neoptera</taxon>
        <taxon>Endopterygota</taxon>
        <taxon>Lepidoptera</taxon>
        <taxon>Glossata</taxon>
        <taxon>Ditrysia</taxon>
        <taxon>Pyraloidea</taxon>
        <taxon>Crambidae</taxon>
        <taxon>Pyraustinae</taxon>
        <taxon>Loxostege</taxon>
    </lineage>
</organism>
<sequence>MFILLKCTQCGAHGRFEYCINGIPGCVVGCHCHPGYYFDTDTKICEPNVKLTQDYRRHYNLEPTRLPVLTPPTNSPTPTTANPIDDKVDAIAKDADDLGDWLYNQFFKTIENQVINSTDDDDEKITRRSGTQVAKPIPKIQRRSHKRSNKKSKKKKSMKNGLRRKLLRITEDDSLFDSSSGSASSESSSSSDSDTSFETDKNKDNKEKGHGHRKIVMFNKRPTPPLPSFIFLPNVETPFYPPIGLPPPPIVPMYPMVPVPPVGPYFPGYQEHCSDNETTSTPTSKATTTNADASTTVTTQPRPDNNYPDKPSQPDNNYPDKPQQPDNENPEYPENPADAEEEANKTTQMKHYRAGPNQPKNKAIYFQSRQFISYIIDQFNTKKISKRKKQHYAVHFHNVLPYDFQMQQFKKTMKGLNNPPPPTSFNPMLFRSNDENNPSSPMEDVDFKYLSQLIHKIDLNKTKPGIPPFNPRQRMVDLPNTPFRRNYQNTPPTVNYYSTQKSRPASKADDMNDTFYTNLGRQIASLIRKVDSDGDRQIHIEIEQHDVDPMQTVFNENRYAPRSYWERFVRSPLRRGQSYGGETNHLKGSNENLFNLEDQVSVAAANGRSLSLHELENIANIMEITKARSRQKIKKNVYPSTSSRSYNINLLPQIHRRVNAVTQVSGTNDKPSKKPVDRVNPNMRILSTRHQNIYPTHNTQTAKISNTHINDTHKNRTMPSEVKKKMDFINNFMKSRLSTLHHQVPRIVPQYKNITNPEKVAAQQLSSYQANPLPLNYNNMKYVSHHHNPYQGQRILSPFQMPFFSETAAQSTGRERPSYFHHEFHHFDYFE</sequence>
<evidence type="ECO:0008006" key="4">
    <source>
        <dbReference type="Google" id="ProtNLM"/>
    </source>
</evidence>
<feature type="compositionally biased region" description="Low complexity" evidence="1">
    <location>
        <begin position="325"/>
        <end position="336"/>
    </location>
</feature>
<gene>
    <name evidence="2" type="ORF">ABMA27_005005</name>
</gene>
<evidence type="ECO:0000256" key="1">
    <source>
        <dbReference type="SAM" id="MobiDB-lite"/>
    </source>
</evidence>
<reference evidence="2 3" key="1">
    <citation type="submission" date="2024-06" db="EMBL/GenBank/DDBJ databases">
        <title>A chromosome-level genome assembly of beet webworm, Loxostege sticticalis.</title>
        <authorList>
            <person name="Zhang Y."/>
        </authorList>
    </citation>
    <scope>NUCLEOTIDE SEQUENCE [LARGE SCALE GENOMIC DNA]</scope>
    <source>
        <strain evidence="2">AQ026</strain>
        <tissue evidence="2">Whole body</tissue>
    </source>
</reference>
<evidence type="ECO:0000313" key="2">
    <source>
        <dbReference type="EMBL" id="KAL0871246.1"/>
    </source>
</evidence>
<feature type="compositionally biased region" description="Low complexity" evidence="1">
    <location>
        <begin position="278"/>
        <end position="299"/>
    </location>
</feature>
<feature type="compositionally biased region" description="Low complexity" evidence="1">
    <location>
        <begin position="176"/>
        <end position="196"/>
    </location>
</feature>
<feature type="compositionally biased region" description="Basic residues" evidence="1">
    <location>
        <begin position="140"/>
        <end position="167"/>
    </location>
</feature>
<comment type="caution">
    <text evidence="2">The sequence shown here is derived from an EMBL/GenBank/DDBJ whole genome shotgun (WGS) entry which is preliminary data.</text>
</comment>
<dbReference type="EMBL" id="JBEUOH010000017">
    <property type="protein sequence ID" value="KAL0871246.1"/>
    <property type="molecule type" value="Genomic_DNA"/>
</dbReference>
<feature type="compositionally biased region" description="Basic and acidic residues" evidence="1">
    <location>
        <begin position="198"/>
        <end position="208"/>
    </location>
</feature>
<proteinExistence type="predicted"/>
<feature type="region of interest" description="Disordered" evidence="1">
    <location>
        <begin position="270"/>
        <end position="358"/>
    </location>
</feature>
<keyword evidence="3" id="KW-1185">Reference proteome</keyword>
<feature type="compositionally biased region" description="Polar residues" evidence="1">
    <location>
        <begin position="486"/>
        <end position="503"/>
    </location>
</feature>